<accession>A0A1I7H132</accession>
<dbReference type="EMBL" id="FPBK01000006">
    <property type="protein sequence ID" value="SFU54342.1"/>
    <property type="molecule type" value="Genomic_DNA"/>
</dbReference>
<name>A0A1I7H132_9FLAO</name>
<dbReference type="AlphaFoldDB" id="A0A1I7H132"/>
<proteinExistence type="predicted"/>
<keyword evidence="1" id="KW-0472">Membrane</keyword>
<keyword evidence="3" id="KW-1185">Reference proteome</keyword>
<keyword evidence="1" id="KW-0812">Transmembrane</keyword>
<feature type="transmembrane region" description="Helical" evidence="1">
    <location>
        <begin position="6"/>
        <end position="25"/>
    </location>
</feature>
<evidence type="ECO:0000256" key="1">
    <source>
        <dbReference type="SAM" id="Phobius"/>
    </source>
</evidence>
<dbReference type="Proteomes" id="UP000199138">
    <property type="component" value="Unassembled WGS sequence"/>
</dbReference>
<evidence type="ECO:0000313" key="3">
    <source>
        <dbReference type="Proteomes" id="UP000199138"/>
    </source>
</evidence>
<organism evidence="2 3">
    <name type="scientific">Pustulibacterium marinum</name>
    <dbReference type="NCBI Taxonomy" id="1224947"/>
    <lineage>
        <taxon>Bacteria</taxon>
        <taxon>Pseudomonadati</taxon>
        <taxon>Bacteroidota</taxon>
        <taxon>Flavobacteriia</taxon>
        <taxon>Flavobacteriales</taxon>
        <taxon>Flavobacteriaceae</taxon>
        <taxon>Pustulibacterium</taxon>
    </lineage>
</organism>
<sequence>METKDYFIIGLGILGWIWGIIQFRLNRKYQKKDKAIEKRFEVYSNFMNQMDEMSISMRKNPNATYGISTKFMAEMLTGDEERINNALLKFNENLLETTRDSLQPMMIVNYELNKLKLVASEKLLPKITEYKTLVNDYTNEFQSVINNLSTKNDLEYNAKQLQSIGHEERGKRMGELWLEIESLMRDEIDYYKK</sequence>
<reference evidence="2 3" key="1">
    <citation type="submission" date="2016-10" db="EMBL/GenBank/DDBJ databases">
        <authorList>
            <person name="de Groot N.N."/>
        </authorList>
    </citation>
    <scope>NUCLEOTIDE SEQUENCE [LARGE SCALE GENOMIC DNA]</scope>
    <source>
        <strain evidence="2 3">CGMCC 1.12333</strain>
    </source>
</reference>
<dbReference type="OrthoDB" id="1429678at2"/>
<dbReference type="STRING" id="1224947.SAMN05216480_106172"/>
<protein>
    <submittedName>
        <fullName evidence="2">Uncharacterized protein</fullName>
    </submittedName>
</protein>
<gene>
    <name evidence="2" type="ORF">SAMN05216480_106172</name>
</gene>
<evidence type="ECO:0000313" key="2">
    <source>
        <dbReference type="EMBL" id="SFU54342.1"/>
    </source>
</evidence>
<dbReference type="RefSeq" id="WP_093025060.1">
    <property type="nucleotide sequence ID" value="NZ_FPBK01000006.1"/>
</dbReference>
<keyword evidence="1" id="KW-1133">Transmembrane helix</keyword>